<gene>
    <name evidence="3" type="ORF">F5Z01DRAFT_654340</name>
</gene>
<dbReference type="Pfam" id="PF10213">
    <property type="entry name" value="MRP-S28"/>
    <property type="match status" value="1"/>
</dbReference>
<evidence type="ECO:0000313" key="3">
    <source>
        <dbReference type="EMBL" id="KAG9254612.1"/>
    </source>
</evidence>
<feature type="region of interest" description="Disordered" evidence="1">
    <location>
        <begin position="394"/>
        <end position="423"/>
    </location>
</feature>
<proteinExistence type="predicted"/>
<name>A0A9P7ZMU7_9HYPO</name>
<dbReference type="GO" id="GO:0003735">
    <property type="term" value="F:structural constituent of ribosome"/>
    <property type="evidence" value="ECO:0007669"/>
    <property type="project" value="InterPro"/>
</dbReference>
<dbReference type="Proteomes" id="UP000887229">
    <property type="component" value="Unassembled WGS sequence"/>
</dbReference>
<dbReference type="PANTHER" id="PTHR13490">
    <property type="entry name" value="MITOCHONDRIAL 28S RIBOSOMAL PROTEIN S28"/>
    <property type="match status" value="1"/>
</dbReference>
<dbReference type="OrthoDB" id="283424at2759"/>
<feature type="compositionally biased region" description="Basic and acidic residues" evidence="1">
    <location>
        <begin position="53"/>
        <end position="65"/>
    </location>
</feature>
<evidence type="ECO:0000259" key="2">
    <source>
        <dbReference type="Pfam" id="PF10213"/>
    </source>
</evidence>
<dbReference type="PANTHER" id="PTHR13490:SF0">
    <property type="entry name" value="SMALL RIBOSOMAL SUBUNIT PROTEIN MS35"/>
    <property type="match status" value="1"/>
</dbReference>
<dbReference type="GO" id="GO:0005763">
    <property type="term" value="C:mitochondrial small ribosomal subunit"/>
    <property type="evidence" value="ECO:0007669"/>
    <property type="project" value="TreeGrafter"/>
</dbReference>
<dbReference type="EMBL" id="MU251253">
    <property type="protein sequence ID" value="KAG9254612.1"/>
    <property type="molecule type" value="Genomic_DNA"/>
</dbReference>
<dbReference type="GO" id="GO:0032543">
    <property type="term" value="P:mitochondrial translation"/>
    <property type="evidence" value="ECO:0007669"/>
    <property type="project" value="InterPro"/>
</dbReference>
<dbReference type="GeneID" id="70294323"/>
<evidence type="ECO:0000313" key="4">
    <source>
        <dbReference type="Proteomes" id="UP000887229"/>
    </source>
</evidence>
<keyword evidence="4" id="KW-1185">Reference proteome</keyword>
<evidence type="ECO:0000256" key="1">
    <source>
        <dbReference type="SAM" id="MobiDB-lite"/>
    </source>
</evidence>
<dbReference type="RefSeq" id="XP_046118536.1">
    <property type="nucleotide sequence ID" value="XM_046263420.1"/>
</dbReference>
<reference evidence="3" key="1">
    <citation type="journal article" date="2021" name="IMA Fungus">
        <title>Genomic characterization of three marine fungi, including Emericellopsis atlantica sp. nov. with signatures of a generalist lifestyle and marine biomass degradation.</title>
        <authorList>
            <person name="Hagestad O.C."/>
            <person name="Hou L."/>
            <person name="Andersen J.H."/>
            <person name="Hansen E.H."/>
            <person name="Altermark B."/>
            <person name="Li C."/>
            <person name="Kuhnert E."/>
            <person name="Cox R.J."/>
            <person name="Crous P.W."/>
            <person name="Spatafora J.W."/>
            <person name="Lail K."/>
            <person name="Amirebrahimi M."/>
            <person name="Lipzen A."/>
            <person name="Pangilinan J."/>
            <person name="Andreopoulos W."/>
            <person name="Hayes R.D."/>
            <person name="Ng V."/>
            <person name="Grigoriev I.V."/>
            <person name="Jackson S.A."/>
            <person name="Sutton T.D.S."/>
            <person name="Dobson A.D.W."/>
            <person name="Rama T."/>
        </authorList>
    </citation>
    <scope>NUCLEOTIDE SEQUENCE</scope>
    <source>
        <strain evidence="3">TS7</strain>
    </source>
</reference>
<organism evidence="3 4">
    <name type="scientific">Emericellopsis atlantica</name>
    <dbReference type="NCBI Taxonomy" id="2614577"/>
    <lineage>
        <taxon>Eukaryota</taxon>
        <taxon>Fungi</taxon>
        <taxon>Dikarya</taxon>
        <taxon>Ascomycota</taxon>
        <taxon>Pezizomycotina</taxon>
        <taxon>Sordariomycetes</taxon>
        <taxon>Hypocreomycetidae</taxon>
        <taxon>Hypocreales</taxon>
        <taxon>Bionectriaceae</taxon>
        <taxon>Emericellopsis</taxon>
    </lineage>
</organism>
<feature type="compositionally biased region" description="Low complexity" evidence="1">
    <location>
        <begin position="89"/>
        <end position="107"/>
    </location>
</feature>
<accession>A0A9P7ZMU7</accession>
<sequence>MASASASHATRLCVLACRQSPRLQSTLPHPRLQQLQRGSVPAARRAFTVTTSKWDDAKQPPKAEGEVSAQRATESTEQKVQEAAEAVRSADASSDPATSTPFATAAPESGNIELFGEQVMDATAKEHGYATWDAFVEGESEKGPELPVRQREFEKEFMAVVEPKPDRRAFWFDPEDPEPDTEEFDEFDEDDMTVMAHAKLQEVQEMRHYQRLAIWELPLLSKLAKPFEPPTSKQPLRWRYTTYMGDNHPAEKKVVVQFAPDDLGLTKVQTDKVKKLCGVRYNPETEVVRMSCESYQNQAQNKRFLAEQIDKIIAEAKNGKDTFEDIPLDTRHHKSTNNKARFPKEWLMTEQRQKTLEEERKKFFQIEAQREETHQVVDGKIAIENHLMGKLRQDQAREQSFAPVRAAAPLRRSLGPKDRANRT</sequence>
<dbReference type="AlphaFoldDB" id="A0A9P7ZMU7"/>
<dbReference type="InterPro" id="IPR019349">
    <property type="entry name" value="Ribosomal_mS35_mit"/>
</dbReference>
<feature type="domain" description="Small ribosomal subunit protein mS35 mitochondrial conserved" evidence="2">
    <location>
        <begin position="226"/>
        <end position="346"/>
    </location>
</feature>
<feature type="region of interest" description="Disordered" evidence="1">
    <location>
        <begin position="50"/>
        <end position="108"/>
    </location>
</feature>
<protein>
    <submittedName>
        <fullName evidence="3">Mitochondrial ribosomal subunit protein-domain-containing protein</fullName>
    </submittedName>
</protein>
<dbReference type="InterPro" id="IPR039848">
    <property type="entry name" value="Ribosomal_mS35_mt"/>
</dbReference>
<comment type="caution">
    <text evidence="3">The sequence shown here is derived from an EMBL/GenBank/DDBJ whole genome shotgun (WGS) entry which is preliminary data.</text>
</comment>